<dbReference type="Gene3D" id="1.10.10.60">
    <property type="entry name" value="Homeodomain-like"/>
    <property type="match status" value="1"/>
</dbReference>
<feature type="non-terminal residue" evidence="3">
    <location>
        <position position="1"/>
    </location>
</feature>
<name>X1CM45_9ZZZZ</name>
<feature type="non-terminal residue" evidence="3">
    <location>
        <position position="126"/>
    </location>
</feature>
<evidence type="ECO:0000313" key="3">
    <source>
        <dbReference type="EMBL" id="GAH09451.1"/>
    </source>
</evidence>
<sequence>IALETLDSLLGHPFDGQIAELLGELRRLVSATPEGEMVRGSLQRSTSVAGSPPEDSDRTVDTAVVLSQDNLKVVIPAVERLLIDRVLRRSLGNQSKAARELNLSRGALISKIKEYGIQDYRALRRK</sequence>
<dbReference type="InterPro" id="IPR002197">
    <property type="entry name" value="HTH_Fis"/>
</dbReference>
<comment type="caution">
    <text evidence="3">The sequence shown here is derived from an EMBL/GenBank/DDBJ whole genome shotgun (WGS) entry which is preliminary data.</text>
</comment>
<dbReference type="PRINTS" id="PR01590">
    <property type="entry name" value="HTHFIS"/>
</dbReference>
<gene>
    <name evidence="3" type="ORF">S01H4_64331</name>
</gene>
<feature type="region of interest" description="Disordered" evidence="1">
    <location>
        <begin position="34"/>
        <end position="59"/>
    </location>
</feature>
<proteinExistence type="predicted"/>
<dbReference type="AlphaFoldDB" id="X1CM45"/>
<evidence type="ECO:0000256" key="1">
    <source>
        <dbReference type="SAM" id="MobiDB-lite"/>
    </source>
</evidence>
<dbReference type="SUPFAM" id="SSF46689">
    <property type="entry name" value="Homeodomain-like"/>
    <property type="match status" value="1"/>
</dbReference>
<organism evidence="3">
    <name type="scientific">marine sediment metagenome</name>
    <dbReference type="NCBI Taxonomy" id="412755"/>
    <lineage>
        <taxon>unclassified sequences</taxon>
        <taxon>metagenomes</taxon>
        <taxon>ecological metagenomes</taxon>
    </lineage>
</organism>
<feature type="domain" description="DNA binding HTH" evidence="2">
    <location>
        <begin position="76"/>
        <end position="115"/>
    </location>
</feature>
<reference evidence="3" key="1">
    <citation type="journal article" date="2014" name="Front. Microbiol.">
        <title>High frequency of phylogenetically diverse reductive dehalogenase-homologous genes in deep subseafloor sedimentary metagenomes.</title>
        <authorList>
            <person name="Kawai M."/>
            <person name="Futagami T."/>
            <person name="Toyoda A."/>
            <person name="Takaki Y."/>
            <person name="Nishi S."/>
            <person name="Hori S."/>
            <person name="Arai W."/>
            <person name="Tsubouchi T."/>
            <person name="Morono Y."/>
            <person name="Uchiyama I."/>
            <person name="Ito T."/>
            <person name="Fujiyama A."/>
            <person name="Inagaki F."/>
            <person name="Takami H."/>
        </authorList>
    </citation>
    <scope>NUCLEOTIDE SEQUENCE</scope>
    <source>
        <strain evidence="3">Expedition CK06-06</strain>
    </source>
</reference>
<dbReference type="GO" id="GO:0043565">
    <property type="term" value="F:sequence-specific DNA binding"/>
    <property type="evidence" value="ECO:0007669"/>
    <property type="project" value="InterPro"/>
</dbReference>
<accession>X1CM45</accession>
<dbReference type="InterPro" id="IPR009057">
    <property type="entry name" value="Homeodomain-like_sf"/>
</dbReference>
<evidence type="ECO:0000259" key="2">
    <source>
        <dbReference type="Pfam" id="PF02954"/>
    </source>
</evidence>
<dbReference type="EMBL" id="BART01038974">
    <property type="protein sequence ID" value="GAH09451.1"/>
    <property type="molecule type" value="Genomic_DNA"/>
</dbReference>
<dbReference type="Pfam" id="PF02954">
    <property type="entry name" value="HTH_8"/>
    <property type="match status" value="1"/>
</dbReference>
<protein>
    <recommendedName>
        <fullName evidence="2">DNA binding HTH domain-containing protein</fullName>
    </recommendedName>
</protein>